<reference evidence="9" key="1">
    <citation type="submission" date="2016-10" db="EMBL/GenBank/DDBJ databases">
        <authorList>
            <person name="Varghese N."/>
            <person name="Submissions S."/>
        </authorList>
    </citation>
    <scope>NUCLEOTIDE SEQUENCE [LARGE SCALE GENOMIC DNA]</scope>
    <source>
        <strain evidence="9">NLAE-zl-C202</strain>
    </source>
</reference>
<evidence type="ECO:0000259" key="7">
    <source>
        <dbReference type="Pfam" id="PF14322"/>
    </source>
</evidence>
<evidence type="ECO:0000256" key="4">
    <source>
        <dbReference type="ARBA" id="ARBA00023136"/>
    </source>
</evidence>
<comment type="subcellular location">
    <subcellularLocation>
        <location evidence="1">Cell outer membrane</location>
    </subcellularLocation>
</comment>
<keyword evidence="3" id="KW-0732">Signal</keyword>
<evidence type="ECO:0000256" key="2">
    <source>
        <dbReference type="ARBA" id="ARBA00006275"/>
    </source>
</evidence>
<evidence type="ECO:0000256" key="1">
    <source>
        <dbReference type="ARBA" id="ARBA00004442"/>
    </source>
</evidence>
<dbReference type="Pfam" id="PF14322">
    <property type="entry name" value="SusD-like_3"/>
    <property type="match status" value="1"/>
</dbReference>
<dbReference type="CDD" id="cd08977">
    <property type="entry name" value="SusD"/>
    <property type="match status" value="1"/>
</dbReference>
<dbReference type="Pfam" id="PF07980">
    <property type="entry name" value="SusD_RagB"/>
    <property type="match status" value="1"/>
</dbReference>
<dbReference type="Gene3D" id="1.25.40.390">
    <property type="match status" value="1"/>
</dbReference>
<dbReference type="GO" id="GO:0009279">
    <property type="term" value="C:cell outer membrane"/>
    <property type="evidence" value="ECO:0007669"/>
    <property type="project" value="UniProtKB-SubCell"/>
</dbReference>
<evidence type="ECO:0000313" key="9">
    <source>
        <dbReference type="Proteomes" id="UP000183766"/>
    </source>
</evidence>
<dbReference type="InterPro" id="IPR011990">
    <property type="entry name" value="TPR-like_helical_dom_sf"/>
</dbReference>
<evidence type="ECO:0000256" key="3">
    <source>
        <dbReference type="ARBA" id="ARBA00022729"/>
    </source>
</evidence>
<comment type="similarity">
    <text evidence="2">Belongs to the SusD family.</text>
</comment>
<dbReference type="PROSITE" id="PS51257">
    <property type="entry name" value="PROKAR_LIPOPROTEIN"/>
    <property type="match status" value="1"/>
</dbReference>
<keyword evidence="5" id="KW-0998">Cell outer membrane</keyword>
<sequence>MKRLSTYTYLMLMSAFTLCSCNDWLDGVKQTSTVSDEIVWQDEASVDKYINSFYPYLHQYGQFGDVQFAGSLTESLTETLKYGSYAIGARAGIPNNYVLDPNMISPESCSYSIWAGVSGSAYEHIRLVNQFLTMQKEYSTFSNDQNNIWEAQARFFRAFIYFQLAKRHGGVILYDALPTVGGKARSSAEETWQFIADDLDFAAKYLPEEWNSNNQGRITKGAAYAFKSRAMLYAKRWQDAYDAANEVIKLNIYDLMDDYKDAWKGNNKEAILEFDYNKQNGPNHTFDQFYVPACDGYEKASPGTPTQEMVEAYETKDGKKVDWSTWHGSTTETPPYDKLEPRFHATIIYRGSVWKGKTMDCSIDGTNGVFIPYREQVYTYGKTTTGYFLRKLMDEKLTDIENTKSSQPWVEIRYAEILLNKAEAAYRLNKIGEAQSAMNEVRKRKSVNLPKKLSTGEEWFKDYRNERKIELAYEGHLFWDMRRWELAHIEYNNYRVHGLKITGSSNTYEYVDCDGEDRKFIKKQYVLPVPAAELKDNPLIQQYDEWK</sequence>
<dbReference type="AlphaFoldDB" id="A0A1I4VF43"/>
<dbReference type="RefSeq" id="WP_074909911.1">
    <property type="nucleotide sequence ID" value="NZ_FOUM01000016.1"/>
</dbReference>
<feature type="domain" description="RagB/SusD" evidence="6">
    <location>
        <begin position="268"/>
        <end position="546"/>
    </location>
</feature>
<dbReference type="Proteomes" id="UP000183766">
    <property type="component" value="Unassembled WGS sequence"/>
</dbReference>
<evidence type="ECO:0000256" key="5">
    <source>
        <dbReference type="ARBA" id="ARBA00023237"/>
    </source>
</evidence>
<dbReference type="InterPro" id="IPR012944">
    <property type="entry name" value="SusD_RagB_dom"/>
</dbReference>
<protein>
    <submittedName>
        <fullName evidence="8">Starch-binding associating with outer membrane</fullName>
    </submittedName>
</protein>
<gene>
    <name evidence="8" type="ORF">SAMN05216250_11632</name>
</gene>
<organism evidence="8 9">
    <name type="scientific">Bacteroides xylanisolvens</name>
    <dbReference type="NCBI Taxonomy" id="371601"/>
    <lineage>
        <taxon>Bacteria</taxon>
        <taxon>Pseudomonadati</taxon>
        <taxon>Bacteroidota</taxon>
        <taxon>Bacteroidia</taxon>
        <taxon>Bacteroidales</taxon>
        <taxon>Bacteroidaceae</taxon>
        <taxon>Bacteroides</taxon>
    </lineage>
</organism>
<evidence type="ECO:0000259" key="6">
    <source>
        <dbReference type="Pfam" id="PF07980"/>
    </source>
</evidence>
<name>A0A1I4VF43_9BACE</name>
<dbReference type="EMBL" id="FOUM01000016">
    <property type="protein sequence ID" value="SFM99847.1"/>
    <property type="molecule type" value="Genomic_DNA"/>
</dbReference>
<keyword evidence="4" id="KW-0472">Membrane</keyword>
<dbReference type="SUPFAM" id="SSF48452">
    <property type="entry name" value="TPR-like"/>
    <property type="match status" value="1"/>
</dbReference>
<evidence type="ECO:0000313" key="8">
    <source>
        <dbReference type="EMBL" id="SFM99847.1"/>
    </source>
</evidence>
<dbReference type="InterPro" id="IPR033985">
    <property type="entry name" value="SusD-like_N"/>
</dbReference>
<proteinExistence type="inferred from homology"/>
<accession>A0A1I4VF43</accession>
<feature type="domain" description="SusD-like N-terminal" evidence="7">
    <location>
        <begin position="120"/>
        <end position="232"/>
    </location>
</feature>